<evidence type="ECO:0000256" key="11">
    <source>
        <dbReference type="ARBA" id="ARBA00048212"/>
    </source>
</evidence>
<comment type="pathway">
    <text evidence="2">Amino-acid biosynthesis; L-isoleucine biosynthesis; L-isoleucine from 2-oxobutanoate: step 4/4.</text>
</comment>
<evidence type="ECO:0000256" key="15">
    <source>
        <dbReference type="RuleBase" id="RU004517"/>
    </source>
</evidence>
<dbReference type="NCBIfam" id="TIGR01123">
    <property type="entry name" value="ilvE_II"/>
    <property type="match status" value="1"/>
</dbReference>
<comment type="catalytic activity">
    <reaction evidence="11 15">
        <text>L-valine + 2-oxoglutarate = 3-methyl-2-oxobutanoate + L-glutamate</text>
        <dbReference type="Rhea" id="RHEA:24813"/>
        <dbReference type="ChEBI" id="CHEBI:11851"/>
        <dbReference type="ChEBI" id="CHEBI:16810"/>
        <dbReference type="ChEBI" id="CHEBI:29985"/>
        <dbReference type="ChEBI" id="CHEBI:57762"/>
        <dbReference type="EC" id="2.6.1.42"/>
    </reaction>
</comment>
<dbReference type="UniPathway" id="UPA00047">
    <property type="reaction ID" value="UER00058"/>
</dbReference>
<evidence type="ECO:0000256" key="12">
    <source>
        <dbReference type="ARBA" id="ARBA00048798"/>
    </source>
</evidence>
<keyword evidence="8 15" id="KW-0808">Transferase</keyword>
<accession>A0A6G4AYT6</accession>
<organism evidence="17 18">
    <name type="scientific">Streptomyces rhizosphaericus</name>
    <dbReference type="NCBI Taxonomy" id="114699"/>
    <lineage>
        <taxon>Bacteria</taxon>
        <taxon>Bacillati</taxon>
        <taxon>Actinomycetota</taxon>
        <taxon>Actinomycetes</taxon>
        <taxon>Kitasatosporales</taxon>
        <taxon>Streptomycetaceae</taxon>
        <taxon>Streptomyces</taxon>
        <taxon>Streptomyces violaceusniger group</taxon>
    </lineage>
</organism>
<dbReference type="Pfam" id="PF01063">
    <property type="entry name" value="Aminotran_4"/>
    <property type="match status" value="1"/>
</dbReference>
<evidence type="ECO:0000256" key="4">
    <source>
        <dbReference type="ARBA" id="ARBA00005072"/>
    </source>
</evidence>
<dbReference type="InterPro" id="IPR029058">
    <property type="entry name" value="AB_hydrolase_fold"/>
</dbReference>
<keyword evidence="10 15" id="KW-0100">Branched-chain amino acid biosynthesis</keyword>
<evidence type="ECO:0000256" key="7">
    <source>
        <dbReference type="ARBA" id="ARBA00022605"/>
    </source>
</evidence>
<dbReference type="SUPFAM" id="SSF56752">
    <property type="entry name" value="D-aminoacid aminotransferase-like PLP-dependent enzymes"/>
    <property type="match status" value="1"/>
</dbReference>
<comment type="similarity">
    <text evidence="5 15">Belongs to the class-IV pyridoxal-phosphate-dependent aminotransferase family.</text>
</comment>
<keyword evidence="18" id="KW-1185">Reference proteome</keyword>
<evidence type="ECO:0000256" key="6">
    <source>
        <dbReference type="ARBA" id="ARBA00022576"/>
    </source>
</evidence>
<dbReference type="Proteomes" id="UP000476310">
    <property type="component" value="Unassembled WGS sequence"/>
</dbReference>
<name>A0A6G4AYT6_9ACTN</name>
<protein>
    <recommendedName>
        <fullName evidence="15">Branched-chain-amino-acid aminotransferase</fullName>
        <ecNumber evidence="15">2.6.1.42</ecNumber>
    </recommendedName>
</protein>
<dbReference type="GO" id="GO:0009098">
    <property type="term" value="P:L-leucine biosynthetic process"/>
    <property type="evidence" value="ECO:0007669"/>
    <property type="project" value="UniProtKB-UniPathway"/>
</dbReference>
<dbReference type="EMBL" id="JAAIKT010000133">
    <property type="protein sequence ID" value="NEW77627.1"/>
    <property type="molecule type" value="Genomic_DNA"/>
</dbReference>
<dbReference type="InterPro" id="IPR005786">
    <property type="entry name" value="B_amino_transII"/>
</dbReference>
<comment type="catalytic activity">
    <reaction evidence="13 15">
        <text>L-leucine + 2-oxoglutarate = 4-methyl-2-oxopentanoate + L-glutamate</text>
        <dbReference type="Rhea" id="RHEA:18321"/>
        <dbReference type="ChEBI" id="CHEBI:16810"/>
        <dbReference type="ChEBI" id="CHEBI:17865"/>
        <dbReference type="ChEBI" id="CHEBI:29985"/>
        <dbReference type="ChEBI" id="CHEBI:57427"/>
        <dbReference type="EC" id="2.6.1.42"/>
    </reaction>
</comment>
<comment type="cofactor">
    <cofactor evidence="1 14">
        <name>pyridoxal 5'-phosphate</name>
        <dbReference type="ChEBI" id="CHEBI:597326"/>
    </cofactor>
</comment>
<dbReference type="EC" id="2.6.1.42" evidence="15"/>
<dbReference type="InterPro" id="IPR001544">
    <property type="entry name" value="Aminotrans_IV"/>
</dbReference>
<dbReference type="SUPFAM" id="SSF53474">
    <property type="entry name" value="alpha/beta-Hydrolases"/>
    <property type="match status" value="1"/>
</dbReference>
<evidence type="ECO:0000256" key="9">
    <source>
        <dbReference type="ARBA" id="ARBA00022898"/>
    </source>
</evidence>
<evidence type="ECO:0000256" key="5">
    <source>
        <dbReference type="ARBA" id="ARBA00009320"/>
    </source>
</evidence>
<dbReference type="InterPro" id="IPR001031">
    <property type="entry name" value="Thioesterase"/>
</dbReference>
<evidence type="ECO:0000256" key="1">
    <source>
        <dbReference type="ARBA" id="ARBA00001933"/>
    </source>
</evidence>
<comment type="pathway">
    <text evidence="3">Amino-acid biosynthesis; L-valine biosynthesis; L-valine from pyruvate: step 4/4.</text>
</comment>
<comment type="caution">
    <text evidence="17">The sequence shown here is derived from an EMBL/GenBank/DDBJ whole genome shotgun (WGS) entry which is preliminary data.</text>
</comment>
<reference evidence="17" key="1">
    <citation type="submission" date="2020-02" db="EMBL/GenBank/DDBJ databases">
        <title>A new Streptomyces sp. for controlling soil-borne diseases.</title>
        <authorList>
            <person name="Li X."/>
            <person name="Tian Y."/>
            <person name="Gao K."/>
        </authorList>
    </citation>
    <scope>NUCLEOTIDE SEQUENCE [LARGE SCALE GENOMIC DNA]</scope>
    <source>
        <strain evidence="17">0250</strain>
    </source>
</reference>
<dbReference type="NCBIfam" id="NF009897">
    <property type="entry name" value="PRK13357.1"/>
    <property type="match status" value="1"/>
</dbReference>
<dbReference type="InterPro" id="IPR036038">
    <property type="entry name" value="Aminotransferase-like"/>
</dbReference>
<dbReference type="InterPro" id="IPR033939">
    <property type="entry name" value="BCAT_family"/>
</dbReference>
<evidence type="ECO:0000313" key="18">
    <source>
        <dbReference type="Proteomes" id="UP000476310"/>
    </source>
</evidence>
<keyword evidence="9 14" id="KW-0663">Pyridoxal phosphate</keyword>
<keyword evidence="6 15" id="KW-0032">Aminotransferase</keyword>
<dbReference type="GO" id="GO:0009097">
    <property type="term" value="P:isoleucine biosynthetic process"/>
    <property type="evidence" value="ECO:0007669"/>
    <property type="project" value="UniProtKB-UniPathway"/>
</dbReference>
<evidence type="ECO:0000256" key="13">
    <source>
        <dbReference type="ARBA" id="ARBA00049229"/>
    </source>
</evidence>
<dbReference type="InterPro" id="IPR018300">
    <property type="entry name" value="Aminotrans_IV_CS"/>
</dbReference>
<evidence type="ECO:0000256" key="8">
    <source>
        <dbReference type="ARBA" id="ARBA00022679"/>
    </source>
</evidence>
<feature type="domain" description="Thioesterase" evidence="16">
    <location>
        <begin position="56"/>
        <end position="278"/>
    </location>
</feature>
<dbReference type="PANTHER" id="PTHR11825:SF44">
    <property type="entry name" value="BRANCHED-CHAIN-AMINO-ACID AMINOTRANSFERASE"/>
    <property type="match status" value="1"/>
</dbReference>
<dbReference type="PROSITE" id="PS00770">
    <property type="entry name" value="AA_TRANSFER_CLASS_4"/>
    <property type="match status" value="1"/>
</dbReference>
<comment type="catalytic activity">
    <reaction evidence="12 15">
        <text>L-isoleucine + 2-oxoglutarate = (S)-3-methyl-2-oxopentanoate + L-glutamate</text>
        <dbReference type="Rhea" id="RHEA:24801"/>
        <dbReference type="ChEBI" id="CHEBI:16810"/>
        <dbReference type="ChEBI" id="CHEBI:29985"/>
        <dbReference type="ChEBI" id="CHEBI:35146"/>
        <dbReference type="ChEBI" id="CHEBI:58045"/>
        <dbReference type="EC" id="2.6.1.42"/>
    </reaction>
</comment>
<evidence type="ECO:0000256" key="14">
    <source>
        <dbReference type="RuleBase" id="RU004516"/>
    </source>
</evidence>
<evidence type="ECO:0000313" key="17">
    <source>
        <dbReference type="EMBL" id="NEW77627.1"/>
    </source>
</evidence>
<comment type="pathway">
    <text evidence="4">Amino-acid biosynthesis; L-leucine biosynthesis; L-leucine from 3-methyl-2-oxobutanoate: step 4/4.</text>
</comment>
<keyword evidence="7 15" id="KW-0028">Amino-acid biosynthesis</keyword>
<dbReference type="GO" id="GO:0004084">
    <property type="term" value="F:branched-chain-amino-acid transaminase activity"/>
    <property type="evidence" value="ECO:0007669"/>
    <property type="project" value="UniProtKB-EC"/>
</dbReference>
<dbReference type="Gene3D" id="3.30.470.10">
    <property type="match status" value="1"/>
</dbReference>
<dbReference type="GO" id="GO:0009099">
    <property type="term" value="P:L-valine biosynthetic process"/>
    <property type="evidence" value="ECO:0007669"/>
    <property type="project" value="UniProtKB-UniPathway"/>
</dbReference>
<evidence type="ECO:0000259" key="16">
    <source>
        <dbReference type="Pfam" id="PF00975"/>
    </source>
</evidence>
<dbReference type="Gene3D" id="3.40.50.1820">
    <property type="entry name" value="alpha/beta hydrolase"/>
    <property type="match status" value="1"/>
</dbReference>
<evidence type="ECO:0000256" key="10">
    <source>
        <dbReference type="ARBA" id="ARBA00023304"/>
    </source>
</evidence>
<gene>
    <name evidence="17" type="ORF">G4H13_46800</name>
</gene>
<dbReference type="InterPro" id="IPR043131">
    <property type="entry name" value="BCAT-like_N"/>
</dbReference>
<evidence type="ECO:0000256" key="3">
    <source>
        <dbReference type="ARBA" id="ARBA00004931"/>
    </source>
</evidence>
<proteinExistence type="inferred from homology"/>
<dbReference type="InterPro" id="IPR043132">
    <property type="entry name" value="BCAT-like_C"/>
</dbReference>
<sequence>MIVVGWLSFSPAVISGRLAEAHTEDEMVHGKRVIPLAVESNWFRIHPARDGYPRFRLYCLPPAGAGTAFFHHWLDIVPEWMDLALIKLPGRDARYSERRPDGLHLLADQVADEIASLTYEHGAPDGKDVPYGLFGHSMGGWLAYEIAVRLEKVQKQPSHLFVSGIDGLDHAAVRMEEASQPGAPTRLLHSAEGPFAEMLGRPGLVEHFRQAVAADLALLHDYIPSRESVDCSLTALWSPDDESTRVDGILNWGKWTRRPLKVWKFAGGHDFPLTSAHQLLALLSELELPAETIRFVGRAHHRVASDQEREVLLNAPEFGRVFTDHMVSMRWSVERGWHGLESGPREPIAVDPSCMGLHYGQSIFEGLKAYRKPDGTVSLFRPYDHARRFQESAGRIAMPTLPESLFVAAAEELLRLDERWLGFAPERSLYIRPVMFATEASLGLRPAREYVCILTASPAVTPSAQPVSAWVCEDFVRAARGGSGSAKAAGNYAPGLLAQTDAQARGFDQIVWLDAEERRWVEEMATMNLFFVHDDGSDKKIVTPRLTDSILSGVTRRSLLQLSQDMGFRPEERRVSLAEWWTEALAGRLTETFGCGTAGAILPLASAASRDRQWVIGDGKEGPVTRSLRTKLADLQSGMAPDPYGWMHPVFSASGIG</sequence>
<dbReference type="Gene3D" id="3.20.10.10">
    <property type="entry name" value="D-amino Acid Aminotransferase, subunit A, domain 2"/>
    <property type="match status" value="1"/>
</dbReference>
<dbReference type="CDD" id="cd01557">
    <property type="entry name" value="BCAT_beta_family"/>
    <property type="match status" value="1"/>
</dbReference>
<dbReference type="UniPathway" id="UPA00049">
    <property type="reaction ID" value="UER00062"/>
</dbReference>
<evidence type="ECO:0000256" key="2">
    <source>
        <dbReference type="ARBA" id="ARBA00004824"/>
    </source>
</evidence>
<dbReference type="PANTHER" id="PTHR11825">
    <property type="entry name" value="SUBGROUP IIII AMINOTRANSFERASE"/>
    <property type="match status" value="1"/>
</dbReference>
<dbReference type="UniPathway" id="UPA00048">
    <property type="reaction ID" value="UER00073"/>
</dbReference>
<dbReference type="AlphaFoldDB" id="A0A6G4AYT6"/>
<dbReference type="Pfam" id="PF00975">
    <property type="entry name" value="Thioesterase"/>
    <property type="match status" value="1"/>
</dbReference>